<dbReference type="Proteomes" id="UP000609531">
    <property type="component" value="Unassembled WGS sequence"/>
</dbReference>
<dbReference type="InterPro" id="IPR004045">
    <property type="entry name" value="Glutathione_S-Trfase_N"/>
</dbReference>
<dbReference type="AlphaFoldDB" id="A0A934II06"/>
<proteinExistence type="predicted"/>
<dbReference type="Pfam" id="PF13409">
    <property type="entry name" value="GST_N_2"/>
    <property type="match status" value="1"/>
</dbReference>
<dbReference type="Gene3D" id="3.40.30.10">
    <property type="entry name" value="Glutaredoxin"/>
    <property type="match status" value="1"/>
</dbReference>
<keyword evidence="3" id="KW-1185">Reference proteome</keyword>
<feature type="domain" description="GST N-terminal" evidence="1">
    <location>
        <begin position="9"/>
        <end position="92"/>
    </location>
</feature>
<reference evidence="2" key="1">
    <citation type="submission" date="2020-12" db="EMBL/GenBank/DDBJ databases">
        <title>Bacterial taxonomy.</title>
        <authorList>
            <person name="Pan X."/>
        </authorList>
    </citation>
    <scope>NUCLEOTIDE SEQUENCE</scope>
    <source>
        <strain evidence="2">B2012</strain>
    </source>
</reference>
<accession>A0A934II06</accession>
<dbReference type="PROSITE" id="PS50404">
    <property type="entry name" value="GST_NTER"/>
    <property type="match status" value="1"/>
</dbReference>
<dbReference type="EMBL" id="JAEKJA010000012">
    <property type="protein sequence ID" value="MBJ3777079.1"/>
    <property type="molecule type" value="Genomic_DNA"/>
</dbReference>
<name>A0A934II06_9HYPH</name>
<dbReference type="RefSeq" id="WP_198882977.1">
    <property type="nucleotide sequence ID" value="NZ_JAEKJA010000012.1"/>
</dbReference>
<sequence length="214" mass="23513">MIAQETNEDALRLIGSRRSPYVRKTTLFAHEAGLAGRIALVPVVVNMRMLDPDPVNPHPLKQVPTLIAPSGEAIYDSFVICSWLAEAAGPAGQALFEGPRGRTEVLTRHALAQSTMDHQIRLYSERRRFPDQPESDFARGVGARLGWGCDALEDDAGGWMVGPFDLGQIAAAAMLSYMDFRFADLAWRDGRPKLAAWFDGLAERPSMLATVYQG</sequence>
<comment type="caution">
    <text evidence="2">The sequence shown here is derived from an EMBL/GenBank/DDBJ whole genome shotgun (WGS) entry which is preliminary data.</text>
</comment>
<dbReference type="Gene3D" id="1.20.1050.10">
    <property type="match status" value="1"/>
</dbReference>
<gene>
    <name evidence="2" type="ORF">JCR33_15330</name>
</gene>
<dbReference type="Pfam" id="PF13410">
    <property type="entry name" value="GST_C_2"/>
    <property type="match status" value="1"/>
</dbReference>
<evidence type="ECO:0000259" key="1">
    <source>
        <dbReference type="PROSITE" id="PS50404"/>
    </source>
</evidence>
<dbReference type="InterPro" id="IPR036282">
    <property type="entry name" value="Glutathione-S-Trfase_C_sf"/>
</dbReference>
<dbReference type="SUPFAM" id="SSF52833">
    <property type="entry name" value="Thioredoxin-like"/>
    <property type="match status" value="1"/>
</dbReference>
<evidence type="ECO:0000313" key="2">
    <source>
        <dbReference type="EMBL" id="MBJ3777079.1"/>
    </source>
</evidence>
<dbReference type="CDD" id="cd03205">
    <property type="entry name" value="GST_C_6"/>
    <property type="match status" value="1"/>
</dbReference>
<dbReference type="SUPFAM" id="SSF47616">
    <property type="entry name" value="GST C-terminal domain-like"/>
    <property type="match status" value="1"/>
</dbReference>
<dbReference type="InterPro" id="IPR036249">
    <property type="entry name" value="Thioredoxin-like_sf"/>
</dbReference>
<evidence type="ECO:0000313" key="3">
    <source>
        <dbReference type="Proteomes" id="UP000609531"/>
    </source>
</evidence>
<organism evidence="2 3">
    <name type="scientific">Acuticoccus mangrovi</name>
    <dbReference type="NCBI Taxonomy" id="2796142"/>
    <lineage>
        <taxon>Bacteria</taxon>
        <taxon>Pseudomonadati</taxon>
        <taxon>Pseudomonadota</taxon>
        <taxon>Alphaproteobacteria</taxon>
        <taxon>Hyphomicrobiales</taxon>
        <taxon>Amorphaceae</taxon>
        <taxon>Acuticoccus</taxon>
    </lineage>
</organism>
<protein>
    <submittedName>
        <fullName evidence="2">Glutathione S-transferase family protein</fullName>
    </submittedName>
</protein>